<dbReference type="RefSeq" id="WP_204009484.1">
    <property type="nucleotide sequence ID" value="NZ_BOOG01000002.1"/>
</dbReference>
<dbReference type="InterPro" id="IPR018376">
    <property type="entry name" value="Enoyl-CoA_hyd/isom_CS"/>
</dbReference>
<dbReference type="PANTHER" id="PTHR11941">
    <property type="entry name" value="ENOYL-COA HYDRATASE-RELATED"/>
    <property type="match status" value="1"/>
</dbReference>
<dbReference type="PROSITE" id="PS00166">
    <property type="entry name" value="ENOYL_COA_HYDRATASE"/>
    <property type="match status" value="1"/>
</dbReference>
<comment type="similarity">
    <text evidence="1 2">Belongs to the enoyl-CoA hydratase/isomerase family.</text>
</comment>
<accession>A0A8J3R852</accession>
<dbReference type="GO" id="GO:0003824">
    <property type="term" value="F:catalytic activity"/>
    <property type="evidence" value="ECO:0007669"/>
    <property type="project" value="InterPro"/>
</dbReference>
<proteinExistence type="inferred from homology"/>
<protein>
    <submittedName>
        <fullName evidence="3">Enoyl-CoA hydratase</fullName>
    </submittedName>
</protein>
<dbReference type="PANTHER" id="PTHR11941:SF54">
    <property type="entry name" value="ENOYL-COA HYDRATASE, MITOCHONDRIAL"/>
    <property type="match status" value="1"/>
</dbReference>
<evidence type="ECO:0000256" key="1">
    <source>
        <dbReference type="ARBA" id="ARBA00005254"/>
    </source>
</evidence>
<dbReference type="AlphaFoldDB" id="A0A8J3R852"/>
<reference evidence="3" key="1">
    <citation type="submission" date="2021-01" db="EMBL/GenBank/DDBJ databases">
        <title>Whole genome shotgun sequence of Sphaerimonospora thailandensis NBRC 107569.</title>
        <authorList>
            <person name="Komaki H."/>
            <person name="Tamura T."/>
        </authorList>
    </citation>
    <scope>NUCLEOTIDE SEQUENCE</scope>
    <source>
        <strain evidence="3">NBRC 107569</strain>
    </source>
</reference>
<evidence type="ECO:0000313" key="4">
    <source>
        <dbReference type="Proteomes" id="UP000610966"/>
    </source>
</evidence>
<evidence type="ECO:0000256" key="2">
    <source>
        <dbReference type="RuleBase" id="RU003707"/>
    </source>
</evidence>
<dbReference type="Pfam" id="PF00378">
    <property type="entry name" value="ECH_1"/>
    <property type="match status" value="1"/>
</dbReference>
<name>A0A8J3R852_9ACTN</name>
<dbReference type="CDD" id="cd06558">
    <property type="entry name" value="crotonase-like"/>
    <property type="match status" value="1"/>
</dbReference>
<dbReference type="InterPro" id="IPR029045">
    <property type="entry name" value="ClpP/crotonase-like_dom_sf"/>
</dbReference>
<keyword evidence="4" id="KW-1185">Reference proteome</keyword>
<dbReference type="SUPFAM" id="SSF52096">
    <property type="entry name" value="ClpP/crotonase"/>
    <property type="match status" value="1"/>
</dbReference>
<dbReference type="Gene3D" id="3.90.226.10">
    <property type="entry name" value="2-enoyl-CoA Hydratase, Chain A, domain 1"/>
    <property type="match status" value="1"/>
</dbReference>
<dbReference type="GO" id="GO:0006635">
    <property type="term" value="P:fatty acid beta-oxidation"/>
    <property type="evidence" value="ECO:0007669"/>
    <property type="project" value="TreeGrafter"/>
</dbReference>
<sequence>MPHEAAAAVKDGPATVNGRVDTDLLSEHDGVVAVLRLNRPAVRNALGVEAVERLAAALTAIEEDPRVRAAILTGAPPGFCSGSDLKELAALPVSGMVRHETRTGEVVRAISRLGIPVIAAVEGFAIGGGFLLATACDIVVSARDARWHLPEARLGWVPPWGLQTLVTRVGPAAARRLAWGERPLSGQELHRLGGVDDLVAPGRALHHAREIAARLAALPPRAVASTKRALADAVAGGAEELDTRTTWMFGEDCEYGVARAGLLGFPPAPAGGSR</sequence>
<organism evidence="3 4">
    <name type="scientific">Sphaerimonospora thailandensis</name>
    <dbReference type="NCBI Taxonomy" id="795644"/>
    <lineage>
        <taxon>Bacteria</taxon>
        <taxon>Bacillati</taxon>
        <taxon>Actinomycetota</taxon>
        <taxon>Actinomycetes</taxon>
        <taxon>Streptosporangiales</taxon>
        <taxon>Streptosporangiaceae</taxon>
        <taxon>Sphaerimonospora</taxon>
    </lineage>
</organism>
<dbReference type="InterPro" id="IPR001753">
    <property type="entry name" value="Enoyl-CoA_hydra/iso"/>
</dbReference>
<comment type="caution">
    <text evidence="3">The sequence shown here is derived from an EMBL/GenBank/DDBJ whole genome shotgun (WGS) entry which is preliminary data.</text>
</comment>
<dbReference type="Proteomes" id="UP000610966">
    <property type="component" value="Unassembled WGS sequence"/>
</dbReference>
<gene>
    <name evidence="3" type="primary">paaG_1</name>
    <name evidence="3" type="ORF">Mth01_00510</name>
</gene>
<evidence type="ECO:0000313" key="3">
    <source>
        <dbReference type="EMBL" id="GIH67798.1"/>
    </source>
</evidence>
<dbReference type="EMBL" id="BOOG01000002">
    <property type="protein sequence ID" value="GIH67798.1"/>
    <property type="molecule type" value="Genomic_DNA"/>
</dbReference>